<evidence type="ECO:0000313" key="1">
    <source>
        <dbReference type="EMBL" id="MET4754934.1"/>
    </source>
</evidence>
<protein>
    <submittedName>
        <fullName evidence="1">Uncharacterized protein</fullName>
    </submittedName>
</protein>
<organism evidence="1 2">
    <name type="scientific">Endozoicomonas lisbonensis</name>
    <dbReference type="NCBI Taxonomy" id="3120522"/>
    <lineage>
        <taxon>Bacteria</taxon>
        <taxon>Pseudomonadati</taxon>
        <taxon>Pseudomonadota</taxon>
        <taxon>Gammaproteobacteria</taxon>
        <taxon>Oceanospirillales</taxon>
        <taxon>Endozoicomonadaceae</taxon>
        <taxon>Endozoicomonas</taxon>
    </lineage>
</organism>
<sequence>MEAKSKVFYGNDMKKVNKDATSFASKMGPQSVINIALSAQEVQVGTRKRMDIRTVVYYWE</sequence>
<comment type="caution">
    <text evidence="1">The sequence shown here is derived from an EMBL/GenBank/DDBJ whole genome shotgun (WGS) entry which is preliminary data.</text>
</comment>
<keyword evidence="2" id="KW-1185">Reference proteome</keyword>
<accession>A0ABV2SCT5</accession>
<proteinExistence type="predicted"/>
<gene>
    <name evidence="1" type="ORF">V5J35_000126</name>
</gene>
<evidence type="ECO:0000313" key="2">
    <source>
        <dbReference type="Proteomes" id="UP001549366"/>
    </source>
</evidence>
<dbReference type="RefSeq" id="WP_354011530.1">
    <property type="nucleotide sequence ID" value="NZ_JBEWTA010000003.1"/>
</dbReference>
<reference evidence="1 2" key="1">
    <citation type="submission" date="2024-06" db="EMBL/GenBank/DDBJ databases">
        <title>Genomic Encyclopedia of Type Strains, Phase V (KMG-V): Genome sequencing to study the core and pangenomes of soil and plant-associated prokaryotes.</title>
        <authorList>
            <person name="Whitman W."/>
        </authorList>
    </citation>
    <scope>NUCLEOTIDE SEQUENCE [LARGE SCALE GENOMIC DNA]</scope>
    <source>
        <strain evidence="1 2">NE40</strain>
    </source>
</reference>
<dbReference type="EMBL" id="JBEWTB010000001">
    <property type="protein sequence ID" value="MET4754934.1"/>
    <property type="molecule type" value="Genomic_DNA"/>
</dbReference>
<dbReference type="Proteomes" id="UP001549366">
    <property type="component" value="Unassembled WGS sequence"/>
</dbReference>
<name>A0ABV2SCT5_9GAMM</name>